<dbReference type="RefSeq" id="WP_068654548.1">
    <property type="nucleotide sequence ID" value="NZ_CP017770.1"/>
</dbReference>
<gene>
    <name evidence="2" type="ORF">PNBC_01530</name>
</gene>
<evidence type="ECO:0000259" key="1">
    <source>
        <dbReference type="Pfam" id="PF00535"/>
    </source>
</evidence>
<dbReference type="InterPro" id="IPR029044">
    <property type="entry name" value="Nucleotide-diphossugar_trans"/>
</dbReference>
<dbReference type="OrthoDB" id="9815923at2"/>
<dbReference type="Proteomes" id="UP000077134">
    <property type="component" value="Unassembled WGS sequence"/>
</dbReference>
<comment type="caution">
    <text evidence="2">The sequence shown here is derived from an EMBL/GenBank/DDBJ whole genome shotgun (WGS) entry which is preliminary data.</text>
</comment>
<dbReference type="SUPFAM" id="SSF53448">
    <property type="entry name" value="Nucleotide-diphospho-sugar transferases"/>
    <property type="match status" value="1"/>
</dbReference>
<accession>A0A167GMF9</accession>
<proteinExistence type="predicted"/>
<dbReference type="STRING" id="1763538.LPB68_08450"/>
<protein>
    <submittedName>
        <fullName evidence="2">Glycosyl transferase</fullName>
    </submittedName>
</protein>
<dbReference type="EMBL" id="LSFN01000002">
    <property type="protein sequence ID" value="OAB77714.1"/>
    <property type="molecule type" value="Genomic_DNA"/>
</dbReference>
<feature type="domain" description="Glycosyltransferase 2-like" evidence="1">
    <location>
        <begin position="5"/>
        <end position="90"/>
    </location>
</feature>
<organism evidence="2 3">
    <name type="scientific">Paenibacillus crassostreae</name>
    <dbReference type="NCBI Taxonomy" id="1763538"/>
    <lineage>
        <taxon>Bacteria</taxon>
        <taxon>Bacillati</taxon>
        <taxon>Bacillota</taxon>
        <taxon>Bacilli</taxon>
        <taxon>Bacillales</taxon>
        <taxon>Paenibacillaceae</taxon>
        <taxon>Paenibacillus</taxon>
    </lineage>
</organism>
<dbReference type="SMART" id="SM00028">
    <property type="entry name" value="TPR"/>
    <property type="match status" value="3"/>
</dbReference>
<dbReference type="InterPro" id="IPR001173">
    <property type="entry name" value="Glyco_trans_2-like"/>
</dbReference>
<dbReference type="PANTHER" id="PTHR43630:SF2">
    <property type="entry name" value="GLYCOSYLTRANSFERASE"/>
    <property type="match status" value="1"/>
</dbReference>
<dbReference type="SUPFAM" id="SSF48452">
    <property type="entry name" value="TPR-like"/>
    <property type="match status" value="1"/>
</dbReference>
<keyword evidence="3" id="KW-1185">Reference proteome</keyword>
<keyword evidence="2" id="KW-0808">Transferase</keyword>
<dbReference type="PANTHER" id="PTHR43630">
    <property type="entry name" value="POLY-BETA-1,6-N-ACETYL-D-GLUCOSAMINE SYNTHASE"/>
    <property type="match status" value="1"/>
</dbReference>
<dbReference type="GO" id="GO:0016740">
    <property type="term" value="F:transferase activity"/>
    <property type="evidence" value="ECO:0007669"/>
    <property type="project" value="UniProtKB-KW"/>
</dbReference>
<reference evidence="2 3" key="1">
    <citation type="submission" date="2016-02" db="EMBL/GenBank/DDBJ databases">
        <title>Paenibacillus sp. LPB0068, isolated from Crassostrea gigas.</title>
        <authorList>
            <person name="Shin S.-K."/>
            <person name="Yi H."/>
        </authorList>
    </citation>
    <scope>NUCLEOTIDE SEQUENCE [LARGE SCALE GENOMIC DNA]</scope>
    <source>
        <strain evidence="2 3">LPB0068</strain>
    </source>
</reference>
<dbReference type="CDD" id="cd02511">
    <property type="entry name" value="Beta4Glucosyltransferase"/>
    <property type="match status" value="1"/>
</dbReference>
<name>A0A167GMF9_9BACL</name>
<evidence type="ECO:0000313" key="3">
    <source>
        <dbReference type="Proteomes" id="UP000077134"/>
    </source>
</evidence>
<dbReference type="Gene3D" id="1.25.40.10">
    <property type="entry name" value="Tetratricopeptide repeat domain"/>
    <property type="match status" value="1"/>
</dbReference>
<dbReference type="InterPro" id="IPR011990">
    <property type="entry name" value="TPR-like_helical_dom_sf"/>
</dbReference>
<dbReference type="InterPro" id="IPR019734">
    <property type="entry name" value="TPR_rpt"/>
</dbReference>
<dbReference type="Pfam" id="PF00535">
    <property type="entry name" value="Glycos_transf_2"/>
    <property type="match status" value="1"/>
</dbReference>
<dbReference type="KEGG" id="pcx:LPB68_08450"/>
<sequence>MVTISLCMIVRDEEATIERCLKSVVGIVDEINIIDTGSVDRTKEIVGKYTDRIFDYEWIDNFGDARNYSFSKATKDFVLWLDADDVIEEADRKRFSKLKQKLTNQYDRVTMPYLLSFDTNGKPSSSLRRNRLVRRACGFQWIGPVHEYLSVFGPSLDSDVCITHRKEKTYTDRNLQIYQQRLDVGEEFSTRDLYYYANELKDHQMYDKAVIFYDKMLRTKEGWIEDNIQACLKMANCYSMLGNKDEQFISLARVLCYEKPRAEVSCEFGNYFFAEKQYDTAIYWYVQATQIENVARLGITNSSSSTWYPHLQLCLCYDRLKQYDKAYEHNEKAAAFHPTHPSMIYNRKYFRDTHKIGDPS</sequence>
<dbReference type="Gene3D" id="3.90.550.10">
    <property type="entry name" value="Spore Coat Polysaccharide Biosynthesis Protein SpsA, Chain A"/>
    <property type="match status" value="1"/>
</dbReference>
<dbReference type="AlphaFoldDB" id="A0A167GMF9"/>
<evidence type="ECO:0000313" key="2">
    <source>
        <dbReference type="EMBL" id="OAB77714.1"/>
    </source>
</evidence>